<dbReference type="FunFam" id="3.20.20.70:FF:000138">
    <property type="entry name" value="NADPH dehydrogenase 1"/>
    <property type="match status" value="1"/>
</dbReference>
<organism evidence="3 4">
    <name type="scientific">Colletotrichum lupini</name>
    <dbReference type="NCBI Taxonomy" id="145971"/>
    <lineage>
        <taxon>Eukaryota</taxon>
        <taxon>Fungi</taxon>
        <taxon>Dikarya</taxon>
        <taxon>Ascomycota</taxon>
        <taxon>Pezizomycotina</taxon>
        <taxon>Sordariomycetes</taxon>
        <taxon>Hypocreomycetidae</taxon>
        <taxon>Glomerellales</taxon>
        <taxon>Glomerellaceae</taxon>
        <taxon>Colletotrichum</taxon>
        <taxon>Colletotrichum acutatum species complex</taxon>
    </lineage>
</organism>
<dbReference type="PANTHER" id="PTHR22893:SF91">
    <property type="entry name" value="NADPH DEHYDROGENASE 2-RELATED"/>
    <property type="match status" value="1"/>
</dbReference>
<evidence type="ECO:0000313" key="4">
    <source>
        <dbReference type="Proteomes" id="UP000830671"/>
    </source>
</evidence>
<evidence type="ECO:0000313" key="3">
    <source>
        <dbReference type="EMBL" id="UQC86733.1"/>
    </source>
</evidence>
<gene>
    <name evidence="3" type="ORF">CLUP02_12235</name>
</gene>
<dbReference type="InterPro" id="IPR013785">
    <property type="entry name" value="Aldolase_TIM"/>
</dbReference>
<dbReference type="Gene3D" id="3.20.20.70">
    <property type="entry name" value="Aldolase class I"/>
    <property type="match status" value="1"/>
</dbReference>
<dbReference type="SUPFAM" id="SSF51395">
    <property type="entry name" value="FMN-linked oxidoreductases"/>
    <property type="match status" value="1"/>
</dbReference>
<dbReference type="RefSeq" id="XP_049148344.1">
    <property type="nucleotide sequence ID" value="XM_049291199.1"/>
</dbReference>
<sequence length="442" mass="48957">MEQCKAQAPGPGFGFTARRVSGSGGSLRNGRYPLSTFKTYLSKTITMAAENTKLFQPLKAGKMELGHRVVMAPLTRYRADDDSVPLDLVSQYYADRASTPGTLIITEATAVSPADVGDLDLPDFSTPAQIAAWKNVFDAIHAKGSYVFQQLWSLGRAADPEFVRGRGFKYCSSSDVQMTGRPCKPDALTEEEIWEKINNWRVAARNVIAAGGDGVEIHGAHGYLVDQFTRDSANKRTDKWGGSVENRARFLLEIVKAVVEEVGAERVALRLSPFATFQESYSTSPDTWEQTAYIVREIKKAGHKLAYLSLVEAVGNPVNLGIVPRQVTDDVQPFDEAKPQTLDFILEEWDNISPVVVAGGYLGDSARWAVDERYAKWDVAVAFGRYFISNPDLVFRVKNNVAFTPYDRTTFYKKKSNDGYNTYEFSEEYKKVNGVNGVNGSA</sequence>
<dbReference type="InterPro" id="IPR001155">
    <property type="entry name" value="OxRdtase_FMN_N"/>
</dbReference>
<evidence type="ECO:0000259" key="2">
    <source>
        <dbReference type="Pfam" id="PF00724"/>
    </source>
</evidence>
<name>A0A9Q8T0Q5_9PEZI</name>
<dbReference type="Proteomes" id="UP000830671">
    <property type="component" value="Chromosome 6"/>
</dbReference>
<accession>A0A9Q8T0Q5</accession>
<keyword evidence="4" id="KW-1185">Reference proteome</keyword>
<dbReference type="InterPro" id="IPR045247">
    <property type="entry name" value="Oye-like"/>
</dbReference>
<proteinExistence type="predicted"/>
<feature type="domain" description="NADH:flavin oxidoreductase/NADH oxidase N-terminal" evidence="2">
    <location>
        <begin position="53"/>
        <end position="401"/>
    </location>
</feature>
<protein>
    <submittedName>
        <fullName evidence="3">NADPH dehydrogenase</fullName>
    </submittedName>
</protein>
<dbReference type="EMBL" id="CP019478">
    <property type="protein sequence ID" value="UQC86733.1"/>
    <property type="molecule type" value="Genomic_DNA"/>
</dbReference>
<dbReference type="GO" id="GO:0003959">
    <property type="term" value="F:NADPH dehydrogenase activity"/>
    <property type="evidence" value="ECO:0007669"/>
    <property type="project" value="TreeGrafter"/>
</dbReference>
<reference evidence="3" key="1">
    <citation type="journal article" date="2021" name="Mol. Plant Microbe Interact.">
        <title>Complete Genome Sequence of the Plant-Pathogenic Fungus Colletotrichum lupini.</title>
        <authorList>
            <person name="Baroncelli R."/>
            <person name="Pensec F."/>
            <person name="Da Lio D."/>
            <person name="Boufleur T."/>
            <person name="Vicente I."/>
            <person name="Sarrocco S."/>
            <person name="Picot A."/>
            <person name="Baraldi E."/>
            <person name="Sukno S."/>
            <person name="Thon M."/>
            <person name="Le Floch G."/>
        </authorList>
    </citation>
    <scope>NUCLEOTIDE SEQUENCE</scope>
    <source>
        <strain evidence="3">IMI 504893</strain>
    </source>
</reference>
<dbReference type="PANTHER" id="PTHR22893">
    <property type="entry name" value="NADH OXIDOREDUCTASE-RELATED"/>
    <property type="match status" value="1"/>
</dbReference>
<dbReference type="AlphaFoldDB" id="A0A9Q8T0Q5"/>
<dbReference type="GO" id="GO:0010181">
    <property type="term" value="F:FMN binding"/>
    <property type="evidence" value="ECO:0007669"/>
    <property type="project" value="InterPro"/>
</dbReference>
<dbReference type="KEGG" id="clup:CLUP02_12235"/>
<dbReference type="CDD" id="cd02933">
    <property type="entry name" value="OYE_like_FMN"/>
    <property type="match status" value="1"/>
</dbReference>
<dbReference type="GeneID" id="73346209"/>
<evidence type="ECO:0000256" key="1">
    <source>
        <dbReference type="ARBA" id="ARBA00022630"/>
    </source>
</evidence>
<dbReference type="Pfam" id="PF00724">
    <property type="entry name" value="Oxidored_FMN"/>
    <property type="match status" value="1"/>
</dbReference>
<keyword evidence="1" id="KW-0285">Flavoprotein</keyword>